<feature type="compositionally biased region" description="Basic and acidic residues" evidence="1">
    <location>
        <begin position="171"/>
        <end position="186"/>
    </location>
</feature>
<dbReference type="InterPro" id="IPR029068">
    <property type="entry name" value="Glyas_Bleomycin-R_OHBP_Dase"/>
</dbReference>
<organism evidence="3 4">
    <name type="scientific">Pseudonocardia aurantiaca</name>
    <dbReference type="NCBI Taxonomy" id="75290"/>
    <lineage>
        <taxon>Bacteria</taxon>
        <taxon>Bacillati</taxon>
        <taxon>Actinomycetota</taxon>
        <taxon>Actinomycetes</taxon>
        <taxon>Pseudonocardiales</taxon>
        <taxon>Pseudonocardiaceae</taxon>
        <taxon>Pseudonocardia</taxon>
    </lineage>
</organism>
<feature type="domain" description="VOC" evidence="2">
    <location>
        <begin position="23"/>
        <end position="145"/>
    </location>
</feature>
<dbReference type="EMBL" id="JBHUCP010000036">
    <property type="protein sequence ID" value="MFD1534557.1"/>
    <property type="molecule type" value="Genomic_DNA"/>
</dbReference>
<reference evidence="4" key="1">
    <citation type="journal article" date="2019" name="Int. J. Syst. Evol. Microbiol.">
        <title>The Global Catalogue of Microorganisms (GCM) 10K type strain sequencing project: providing services to taxonomists for standard genome sequencing and annotation.</title>
        <authorList>
            <consortium name="The Broad Institute Genomics Platform"/>
            <consortium name="The Broad Institute Genome Sequencing Center for Infectious Disease"/>
            <person name="Wu L."/>
            <person name="Ma J."/>
        </authorList>
    </citation>
    <scope>NUCLEOTIDE SEQUENCE [LARGE SCALE GENOMIC DNA]</scope>
    <source>
        <strain evidence="4">JCM 12165</strain>
    </source>
</reference>
<proteinExistence type="predicted"/>
<evidence type="ECO:0000313" key="3">
    <source>
        <dbReference type="EMBL" id="MFD1534557.1"/>
    </source>
</evidence>
<gene>
    <name evidence="3" type="ORF">ACFSCY_34580</name>
</gene>
<dbReference type="InterPro" id="IPR037523">
    <property type="entry name" value="VOC_core"/>
</dbReference>
<dbReference type="InterPro" id="IPR004360">
    <property type="entry name" value="Glyas_Fos-R_dOase_dom"/>
</dbReference>
<accession>A0ABW4FVI2</accession>
<dbReference type="RefSeq" id="WP_343988676.1">
    <property type="nucleotide sequence ID" value="NZ_BAAAJG010000030.1"/>
</dbReference>
<dbReference type="Proteomes" id="UP001597145">
    <property type="component" value="Unassembled WGS sequence"/>
</dbReference>
<name>A0ABW4FVI2_9PSEU</name>
<dbReference type="PROSITE" id="PS51819">
    <property type="entry name" value="VOC"/>
    <property type="match status" value="1"/>
</dbReference>
<dbReference type="SUPFAM" id="SSF54593">
    <property type="entry name" value="Glyoxalase/Bleomycin resistance protein/Dihydroxybiphenyl dioxygenase"/>
    <property type="match status" value="1"/>
</dbReference>
<dbReference type="Pfam" id="PF00903">
    <property type="entry name" value="Glyoxalase"/>
    <property type="match status" value="1"/>
</dbReference>
<protein>
    <submittedName>
        <fullName evidence="3">VOC family protein</fullName>
    </submittedName>
</protein>
<feature type="region of interest" description="Disordered" evidence="1">
    <location>
        <begin position="170"/>
        <end position="192"/>
    </location>
</feature>
<dbReference type="Gene3D" id="3.10.180.10">
    <property type="entry name" value="2,3-Dihydroxybiphenyl 1,2-Dioxygenase, domain 1"/>
    <property type="match status" value="1"/>
</dbReference>
<sequence>MSTTDVGSNDASGTASVETVDMKLEVVVIPVSDVDRATEFYGRLGWRQDVTPPGVVQFTPHGSACSVQFGANLTSAAPGSAREYLIVSDIEAARDALAAAGIEVSEVFHLGPDGPVSGLDPERRSYFSRASFSDPDGNSWLLQEITTRLPGRIEAAETSFGSASDLAGAMRRAEAAHGEHEKRTGKADPNWPDWYAEYMVSEQSGAEPPK</sequence>
<comment type="caution">
    <text evidence="3">The sequence shown here is derived from an EMBL/GenBank/DDBJ whole genome shotgun (WGS) entry which is preliminary data.</text>
</comment>
<keyword evidence="4" id="KW-1185">Reference proteome</keyword>
<evidence type="ECO:0000256" key="1">
    <source>
        <dbReference type="SAM" id="MobiDB-lite"/>
    </source>
</evidence>
<evidence type="ECO:0000313" key="4">
    <source>
        <dbReference type="Proteomes" id="UP001597145"/>
    </source>
</evidence>
<evidence type="ECO:0000259" key="2">
    <source>
        <dbReference type="PROSITE" id="PS51819"/>
    </source>
</evidence>